<keyword evidence="1" id="KW-0479">Metal-binding</keyword>
<name>A0A814MQZ4_9BILA</name>
<dbReference type="InterPro" id="IPR007588">
    <property type="entry name" value="Znf_FLYWCH"/>
</dbReference>
<evidence type="ECO:0000256" key="2">
    <source>
        <dbReference type="ARBA" id="ARBA00022771"/>
    </source>
</evidence>
<gene>
    <name evidence="5" type="ORF">OXX778_LOCUS20273</name>
</gene>
<sequence>MNSVYQLSENIRNLKLNKAFISLSQKGKPQIYYEGYYYRQNGKPTRDGKFNWRCVVSGCTGSCSSYSNIVGSEVILVSINDSHKNFHASSPNKLTKMERRRKLATKASVSDAKPRKLLNELESVEQGDEVIANSASYVADRLFINRIKRASRPAYSPQPKKLSEINFPEFLKVTKNGENILFFDSGPESEDRLIMFTTVSNLKNLENAHIFVDGTFDIAPKLFKQV</sequence>
<protein>
    <recommendedName>
        <fullName evidence="4">FLYWCH-type domain-containing protein</fullName>
    </recommendedName>
</protein>
<keyword evidence="6" id="KW-1185">Reference proteome</keyword>
<dbReference type="Proteomes" id="UP000663879">
    <property type="component" value="Unassembled WGS sequence"/>
</dbReference>
<reference evidence="5" key="1">
    <citation type="submission" date="2021-02" db="EMBL/GenBank/DDBJ databases">
        <authorList>
            <person name="Nowell W R."/>
        </authorList>
    </citation>
    <scope>NUCLEOTIDE SEQUENCE</scope>
    <source>
        <strain evidence="5">Ploen Becks lab</strain>
    </source>
</reference>
<keyword evidence="3" id="KW-0862">Zinc</keyword>
<comment type="caution">
    <text evidence="5">The sequence shown here is derived from an EMBL/GenBank/DDBJ whole genome shotgun (WGS) entry which is preliminary data.</text>
</comment>
<evidence type="ECO:0000313" key="6">
    <source>
        <dbReference type="Proteomes" id="UP000663879"/>
    </source>
</evidence>
<evidence type="ECO:0000259" key="4">
    <source>
        <dbReference type="Pfam" id="PF04500"/>
    </source>
</evidence>
<organism evidence="5 6">
    <name type="scientific">Brachionus calyciflorus</name>
    <dbReference type="NCBI Taxonomy" id="104777"/>
    <lineage>
        <taxon>Eukaryota</taxon>
        <taxon>Metazoa</taxon>
        <taxon>Spiralia</taxon>
        <taxon>Gnathifera</taxon>
        <taxon>Rotifera</taxon>
        <taxon>Eurotatoria</taxon>
        <taxon>Monogononta</taxon>
        <taxon>Pseudotrocha</taxon>
        <taxon>Ploima</taxon>
        <taxon>Brachionidae</taxon>
        <taxon>Brachionus</taxon>
    </lineage>
</organism>
<proteinExistence type="predicted"/>
<evidence type="ECO:0000256" key="3">
    <source>
        <dbReference type="ARBA" id="ARBA00022833"/>
    </source>
</evidence>
<dbReference type="EMBL" id="CAJNOC010006666">
    <property type="protein sequence ID" value="CAF1082798.1"/>
    <property type="molecule type" value="Genomic_DNA"/>
</dbReference>
<evidence type="ECO:0000313" key="5">
    <source>
        <dbReference type="EMBL" id="CAF1082798.1"/>
    </source>
</evidence>
<accession>A0A814MQZ4</accession>
<dbReference type="Pfam" id="PF04500">
    <property type="entry name" value="FLYWCH"/>
    <property type="match status" value="1"/>
</dbReference>
<dbReference type="GO" id="GO:0008270">
    <property type="term" value="F:zinc ion binding"/>
    <property type="evidence" value="ECO:0007669"/>
    <property type="project" value="UniProtKB-KW"/>
</dbReference>
<evidence type="ECO:0000256" key="1">
    <source>
        <dbReference type="ARBA" id="ARBA00022723"/>
    </source>
</evidence>
<keyword evidence="2" id="KW-0863">Zinc-finger</keyword>
<dbReference type="Gene3D" id="2.20.25.240">
    <property type="match status" value="1"/>
</dbReference>
<dbReference type="AlphaFoldDB" id="A0A814MQZ4"/>
<dbReference type="OrthoDB" id="93990at2759"/>
<feature type="domain" description="FLYWCH-type" evidence="4">
    <location>
        <begin position="24"/>
        <end position="65"/>
    </location>
</feature>